<name>A0AAE1TJN8_9EUCA</name>
<sequence>MQVSDFSTLNRQHLTLHTDMKSDELSKHQDFEGECEDRHGLDISIDKSDHASPQHKRSQSEVVDILITPVPPPYLDSPGHNTLLSMWSKQSTPDH</sequence>
<keyword evidence="2" id="KW-1185">Reference proteome</keyword>
<dbReference type="Proteomes" id="UP001292094">
    <property type="component" value="Unassembled WGS sequence"/>
</dbReference>
<organism evidence="1 2">
    <name type="scientific">Petrolisthes manimaculis</name>
    <dbReference type="NCBI Taxonomy" id="1843537"/>
    <lineage>
        <taxon>Eukaryota</taxon>
        <taxon>Metazoa</taxon>
        <taxon>Ecdysozoa</taxon>
        <taxon>Arthropoda</taxon>
        <taxon>Crustacea</taxon>
        <taxon>Multicrustacea</taxon>
        <taxon>Malacostraca</taxon>
        <taxon>Eumalacostraca</taxon>
        <taxon>Eucarida</taxon>
        <taxon>Decapoda</taxon>
        <taxon>Pleocyemata</taxon>
        <taxon>Anomura</taxon>
        <taxon>Galatheoidea</taxon>
        <taxon>Porcellanidae</taxon>
        <taxon>Petrolisthes</taxon>
    </lineage>
</organism>
<accession>A0AAE1TJN8</accession>
<proteinExistence type="predicted"/>
<protein>
    <submittedName>
        <fullName evidence="1">Uncharacterized protein</fullName>
    </submittedName>
</protein>
<gene>
    <name evidence="1" type="ORF">Pmani_039230</name>
</gene>
<dbReference type="AlphaFoldDB" id="A0AAE1TJN8"/>
<comment type="caution">
    <text evidence="1">The sequence shown here is derived from an EMBL/GenBank/DDBJ whole genome shotgun (WGS) entry which is preliminary data.</text>
</comment>
<reference evidence="1" key="1">
    <citation type="submission" date="2023-11" db="EMBL/GenBank/DDBJ databases">
        <title>Genome assemblies of two species of porcelain crab, Petrolisthes cinctipes and Petrolisthes manimaculis (Anomura: Porcellanidae).</title>
        <authorList>
            <person name="Angst P."/>
        </authorList>
    </citation>
    <scope>NUCLEOTIDE SEQUENCE</scope>
    <source>
        <strain evidence="1">PB745_02</strain>
        <tissue evidence="1">Gill</tissue>
    </source>
</reference>
<dbReference type="EMBL" id="JAWZYT010006696">
    <property type="protein sequence ID" value="KAK4287702.1"/>
    <property type="molecule type" value="Genomic_DNA"/>
</dbReference>
<evidence type="ECO:0000313" key="1">
    <source>
        <dbReference type="EMBL" id="KAK4287702.1"/>
    </source>
</evidence>
<evidence type="ECO:0000313" key="2">
    <source>
        <dbReference type="Proteomes" id="UP001292094"/>
    </source>
</evidence>